<feature type="non-terminal residue" evidence="1">
    <location>
        <position position="1"/>
    </location>
</feature>
<dbReference type="Proteomes" id="UP001497382">
    <property type="component" value="Unassembled WGS sequence"/>
</dbReference>
<dbReference type="AlphaFoldDB" id="A0AAV1YX52"/>
<evidence type="ECO:0000313" key="1">
    <source>
        <dbReference type="EMBL" id="CAL1263606.1"/>
    </source>
</evidence>
<accession>A0AAV1YX52</accession>
<keyword evidence="2" id="KW-1185">Reference proteome</keyword>
<comment type="caution">
    <text evidence="1">The sequence shown here is derived from an EMBL/GenBank/DDBJ whole genome shotgun (WGS) entry which is preliminary data.</text>
</comment>
<reference evidence="1 2" key="1">
    <citation type="submission" date="2024-04" db="EMBL/GenBank/DDBJ databases">
        <authorList>
            <person name="Rising A."/>
            <person name="Reimegard J."/>
            <person name="Sonavane S."/>
            <person name="Akerstrom W."/>
            <person name="Nylinder S."/>
            <person name="Hedman E."/>
            <person name="Kallberg Y."/>
        </authorList>
    </citation>
    <scope>NUCLEOTIDE SEQUENCE [LARGE SCALE GENOMIC DNA]</scope>
</reference>
<name>A0AAV1YX52_9ARAC</name>
<organism evidence="1 2">
    <name type="scientific">Larinioides sclopetarius</name>
    <dbReference type="NCBI Taxonomy" id="280406"/>
    <lineage>
        <taxon>Eukaryota</taxon>
        <taxon>Metazoa</taxon>
        <taxon>Ecdysozoa</taxon>
        <taxon>Arthropoda</taxon>
        <taxon>Chelicerata</taxon>
        <taxon>Arachnida</taxon>
        <taxon>Araneae</taxon>
        <taxon>Araneomorphae</taxon>
        <taxon>Entelegynae</taxon>
        <taxon>Araneoidea</taxon>
        <taxon>Araneidae</taxon>
        <taxon>Larinioides</taxon>
    </lineage>
</organism>
<proteinExistence type="predicted"/>
<protein>
    <submittedName>
        <fullName evidence="1">Uncharacterized protein</fullName>
    </submittedName>
</protein>
<dbReference type="EMBL" id="CAXIEN010000009">
    <property type="protein sequence ID" value="CAL1263606.1"/>
    <property type="molecule type" value="Genomic_DNA"/>
</dbReference>
<gene>
    <name evidence="1" type="ORF">LARSCL_LOCUS1577</name>
</gene>
<evidence type="ECO:0000313" key="2">
    <source>
        <dbReference type="Proteomes" id="UP001497382"/>
    </source>
</evidence>
<sequence length="81" mass="9424">VDIWISSLSVIVPTVDIFSPNALWIHICELVLYSREQSSRSAFMCYAIGAAIRLRHRLEKFSVYVQEIHDEQNKLVMLDEE</sequence>